<keyword evidence="1" id="KW-0472">Membrane</keyword>
<organism evidence="2 3">
    <name type="scientific">Mycolicibacterium chitae</name>
    <name type="common">Mycobacterium chitae</name>
    <dbReference type="NCBI Taxonomy" id="1792"/>
    <lineage>
        <taxon>Bacteria</taxon>
        <taxon>Bacillati</taxon>
        <taxon>Actinomycetota</taxon>
        <taxon>Actinomycetes</taxon>
        <taxon>Mycobacteriales</taxon>
        <taxon>Mycobacteriaceae</taxon>
        <taxon>Mycolicibacterium</taxon>
    </lineage>
</organism>
<feature type="transmembrane region" description="Helical" evidence="1">
    <location>
        <begin position="150"/>
        <end position="169"/>
    </location>
</feature>
<dbReference type="RefSeq" id="WP_179967146.1">
    <property type="nucleotide sequence ID" value="NZ_AP022604.1"/>
</dbReference>
<dbReference type="Proteomes" id="UP000282551">
    <property type="component" value="Chromosome"/>
</dbReference>
<dbReference type="EMBL" id="LR134355">
    <property type="protein sequence ID" value="VEG44497.1"/>
    <property type="molecule type" value="Genomic_DNA"/>
</dbReference>
<feature type="transmembrane region" description="Helical" evidence="1">
    <location>
        <begin position="231"/>
        <end position="254"/>
    </location>
</feature>
<proteinExistence type="predicted"/>
<evidence type="ECO:0000313" key="2">
    <source>
        <dbReference type="EMBL" id="VEG44497.1"/>
    </source>
</evidence>
<dbReference type="AlphaFoldDB" id="A0A448HWZ9"/>
<evidence type="ECO:0000256" key="1">
    <source>
        <dbReference type="SAM" id="Phobius"/>
    </source>
</evidence>
<sequence>MWIEKMIEFYGELLTGPVIAYLAVLAATIVYAVLWSFVTSPRNRTTDEPLSATELAYLRSDIAPVVTALAMLRATGRISRRGRVDATLPAGREADTFAGQVLERAAADPGHTVAGLYADSRDDLAALEERLSARGLMRTRAERKRMRRGVAPMVAVMAVGIGFCLYHVTPLSGPGIDLAQIMFVAIPTLCLGAGVLPSLLDVNRLTRAGRRLLAAEKKRLAYLEPSKRPAFATYGPAAVGLSAALFGTGVLWAVDSEYSSSVELAGESSSGDGCGASCGGDGGGGGCGGGCGGCGGCGG</sequence>
<keyword evidence="1" id="KW-1133">Transmembrane helix</keyword>
<reference evidence="2 3" key="1">
    <citation type="submission" date="2018-12" db="EMBL/GenBank/DDBJ databases">
        <authorList>
            <consortium name="Pathogen Informatics"/>
        </authorList>
    </citation>
    <scope>NUCLEOTIDE SEQUENCE [LARGE SCALE GENOMIC DNA]</scope>
    <source>
        <strain evidence="2 3">NCTC10485</strain>
    </source>
</reference>
<keyword evidence="1" id="KW-0812">Transmembrane</keyword>
<keyword evidence="3" id="KW-1185">Reference proteome</keyword>
<feature type="transmembrane region" description="Helical" evidence="1">
    <location>
        <begin position="18"/>
        <end position="38"/>
    </location>
</feature>
<protein>
    <submittedName>
        <fullName evidence="2">Uncharacterized conserved protein</fullName>
    </submittedName>
</protein>
<gene>
    <name evidence="2" type="ORF">NCTC10485_00184</name>
</gene>
<feature type="transmembrane region" description="Helical" evidence="1">
    <location>
        <begin position="181"/>
        <end position="202"/>
    </location>
</feature>
<name>A0A448HWZ9_MYCCI</name>
<dbReference type="NCBIfam" id="TIGR04222">
    <property type="entry name" value="near_uncomplex"/>
    <property type="match status" value="1"/>
</dbReference>
<evidence type="ECO:0000313" key="3">
    <source>
        <dbReference type="Proteomes" id="UP000282551"/>
    </source>
</evidence>
<dbReference type="InterPro" id="IPR026467">
    <property type="entry name" value="Ser/Gly_Cys_C_dom"/>
</dbReference>
<accession>A0A448HWZ9</accession>